<comment type="caution">
    <text evidence="1">The sequence shown here is derived from an EMBL/GenBank/DDBJ whole genome shotgun (WGS) entry which is preliminary data.</text>
</comment>
<organism evidence="1 2">
    <name type="scientific">Micromonospora ureilytica</name>
    <dbReference type="NCBI Taxonomy" id="709868"/>
    <lineage>
        <taxon>Bacteria</taxon>
        <taxon>Bacillati</taxon>
        <taxon>Actinomycetota</taxon>
        <taxon>Actinomycetes</taxon>
        <taxon>Micromonosporales</taxon>
        <taxon>Micromonosporaceae</taxon>
        <taxon>Micromonospora</taxon>
    </lineage>
</organism>
<reference evidence="1 2" key="1">
    <citation type="submission" date="2020-11" db="EMBL/GenBank/DDBJ databases">
        <title>Sequencing the genomes of 1000 actinobacteria strains.</title>
        <authorList>
            <person name="Klenk H.-P."/>
        </authorList>
    </citation>
    <scope>NUCLEOTIDE SEQUENCE [LARGE SCALE GENOMIC DNA]</scope>
    <source>
        <strain evidence="1 2">DSM 101692</strain>
    </source>
</reference>
<dbReference type="EMBL" id="JADOTX010000001">
    <property type="protein sequence ID" value="MBG6063908.1"/>
    <property type="molecule type" value="Genomic_DNA"/>
</dbReference>
<evidence type="ECO:0000313" key="2">
    <source>
        <dbReference type="Proteomes" id="UP000614915"/>
    </source>
</evidence>
<gene>
    <name evidence="1" type="ORF">IW248_000195</name>
</gene>
<accession>A0ABS0JC49</accession>
<keyword evidence="2" id="KW-1185">Reference proteome</keyword>
<proteinExistence type="predicted"/>
<protein>
    <submittedName>
        <fullName evidence="1">Uncharacterized protein</fullName>
    </submittedName>
</protein>
<name>A0ABS0JC49_9ACTN</name>
<sequence length="225" mass="24393">MTVPTFGEVHRIESAAEMRDLIRRGDLPDDPHWWSAVISVGQSALVGAESGRVDADEWASVLVESLDVAALRALGVGETALRRMIACIAAMHYFGECAGDPVRDPELVFRHFTASLGGSTEVYFQRYLDTFASALRENKRVRAGEGGDLRAVSAARSWLDGTRGALTQMCRELASRLAEEPRAGGLERTGEEPGVSLRDEAALWCALLPQIEGVRSAARVPQGIE</sequence>
<evidence type="ECO:0000313" key="1">
    <source>
        <dbReference type="EMBL" id="MBG6063908.1"/>
    </source>
</evidence>
<dbReference type="Proteomes" id="UP000614915">
    <property type="component" value="Unassembled WGS sequence"/>
</dbReference>